<reference evidence="1 2" key="1">
    <citation type="submission" date="2019-03" db="EMBL/GenBank/DDBJ databases">
        <title>Genomic Encyclopedia of Type Strains, Phase IV (KMG-IV): sequencing the most valuable type-strain genomes for metagenomic binning, comparative biology and taxonomic classification.</title>
        <authorList>
            <person name="Goeker M."/>
        </authorList>
    </citation>
    <scope>NUCLEOTIDE SEQUENCE [LARGE SCALE GENOMIC DNA]</scope>
    <source>
        <strain evidence="1 2">DSM 16998</strain>
    </source>
</reference>
<dbReference type="RefSeq" id="WP_243748218.1">
    <property type="nucleotide sequence ID" value="NZ_SNXS01000002.1"/>
</dbReference>
<gene>
    <name evidence="1" type="ORF">DES47_102565</name>
</gene>
<dbReference type="InterPro" id="IPR025500">
    <property type="entry name" value="DUF4390"/>
</dbReference>
<dbReference type="InParanoid" id="A0A4R6QQR9"/>
<keyword evidence="2" id="KW-1185">Reference proteome</keyword>
<proteinExistence type="predicted"/>
<accession>A0A4R6QQR9</accession>
<dbReference type="EMBL" id="SNXS01000002">
    <property type="protein sequence ID" value="TDP72819.1"/>
    <property type="molecule type" value="Genomic_DNA"/>
</dbReference>
<dbReference type="Proteomes" id="UP000295361">
    <property type="component" value="Unassembled WGS sequence"/>
</dbReference>
<organism evidence="1 2">
    <name type="scientific">Roseateles toxinivorans</name>
    <dbReference type="NCBI Taxonomy" id="270368"/>
    <lineage>
        <taxon>Bacteria</taxon>
        <taxon>Pseudomonadati</taxon>
        <taxon>Pseudomonadota</taxon>
        <taxon>Betaproteobacteria</taxon>
        <taxon>Burkholderiales</taxon>
        <taxon>Sphaerotilaceae</taxon>
        <taxon>Roseateles</taxon>
    </lineage>
</organism>
<dbReference type="Pfam" id="PF14334">
    <property type="entry name" value="DUF4390"/>
    <property type="match status" value="1"/>
</dbReference>
<name>A0A4R6QQR9_9BURK</name>
<comment type="caution">
    <text evidence="1">The sequence shown here is derived from an EMBL/GenBank/DDBJ whole genome shotgun (WGS) entry which is preliminary data.</text>
</comment>
<evidence type="ECO:0000313" key="1">
    <source>
        <dbReference type="EMBL" id="TDP72819.1"/>
    </source>
</evidence>
<evidence type="ECO:0000313" key="2">
    <source>
        <dbReference type="Proteomes" id="UP000295361"/>
    </source>
</evidence>
<dbReference type="AlphaFoldDB" id="A0A4R6QQR9"/>
<sequence length="210" mass="23359">MQAVSSSSASLARRAPGTPGALRGLLLAWALLLCGLLLLAPQAQAQGIELTTLKAERDEDALSLSFSTVYELPRPVEDALQKGVPIYFTAEVSIYRSRWYWRDARIARVSRSWRLAWQPLTRQYRVSTGGLNQTYGSLHEALNAMRGAQGWRIAELSQLEDDAKHYLEFSYKLDTSQLPRPMQIGLGSPEGWALQVARNMTVDLAVRGTP</sequence>
<protein>
    <submittedName>
        <fullName evidence="1">Uncharacterized protein DUF4390</fullName>
    </submittedName>
</protein>